<evidence type="ECO:0000256" key="4">
    <source>
        <dbReference type="ARBA" id="ARBA00023163"/>
    </source>
</evidence>
<sequence>MEIKARALCGRFNPRLLNSWRSLRLSFFISPHKCDWSFKASRSVVAMFNYHSHPLLQSIDQLLIGVEAVDSSVMSYLLLCFKPITIPSIDSFSQSSKLLFLLLLFLPLLCCLVLHSNCVRASKQQMEGEELLSSQFPPGFRFHPTDQELITQYLWKKVTASLPADWAIIADIDLYKYNPWDLPEKALFGQGEWFFFSPRERKYPNGVRPNRAAASGYWKATGTDKPILSAGVQCIGVKKALVFYQGKPPKGTKTDWVMQEYRLLDSMAPTQTQKQKSSMRLDDWVLCRVRMKGNSVGENDEMLMESPNVKSAQEKHKAAKEKSSSNEWGDHLSYLLESPTEGKETSGEGSSQGFVWSSDHLGCVNYAEAQQNQSHQQQHHQQQQQQQQHSNKQLQCSGDGWFSQTDLGSSDQGCFTNFFTHQ</sequence>
<keyword evidence="2" id="KW-0805">Transcription regulation</keyword>
<reference evidence="8 9" key="1">
    <citation type="journal article" date="2024" name="Plant Biotechnol. J.">
        <title>Dendrobium thyrsiflorum genome and its molecular insights into genes involved in important horticultural traits.</title>
        <authorList>
            <person name="Chen B."/>
            <person name="Wang J.Y."/>
            <person name="Zheng P.J."/>
            <person name="Li K.L."/>
            <person name="Liang Y.M."/>
            <person name="Chen X.F."/>
            <person name="Zhang C."/>
            <person name="Zhao X."/>
            <person name="He X."/>
            <person name="Zhang G.Q."/>
            <person name="Liu Z.J."/>
            <person name="Xu Q."/>
        </authorList>
    </citation>
    <scope>NUCLEOTIDE SEQUENCE [LARGE SCALE GENOMIC DNA]</scope>
    <source>
        <strain evidence="8">GZMU011</strain>
    </source>
</reference>
<evidence type="ECO:0000256" key="2">
    <source>
        <dbReference type="ARBA" id="ARBA00023015"/>
    </source>
</evidence>
<evidence type="ECO:0000256" key="3">
    <source>
        <dbReference type="ARBA" id="ARBA00023125"/>
    </source>
</evidence>
<organism evidence="8 9">
    <name type="scientific">Dendrobium thyrsiflorum</name>
    <name type="common">Pinecone-like raceme dendrobium</name>
    <name type="synonym">Orchid</name>
    <dbReference type="NCBI Taxonomy" id="117978"/>
    <lineage>
        <taxon>Eukaryota</taxon>
        <taxon>Viridiplantae</taxon>
        <taxon>Streptophyta</taxon>
        <taxon>Embryophyta</taxon>
        <taxon>Tracheophyta</taxon>
        <taxon>Spermatophyta</taxon>
        <taxon>Magnoliopsida</taxon>
        <taxon>Liliopsida</taxon>
        <taxon>Asparagales</taxon>
        <taxon>Orchidaceae</taxon>
        <taxon>Epidendroideae</taxon>
        <taxon>Malaxideae</taxon>
        <taxon>Dendrobiinae</taxon>
        <taxon>Dendrobium</taxon>
    </lineage>
</organism>
<dbReference type="Pfam" id="PF02365">
    <property type="entry name" value="NAM"/>
    <property type="match status" value="1"/>
</dbReference>
<dbReference type="InterPro" id="IPR003441">
    <property type="entry name" value="NAC-dom"/>
</dbReference>
<evidence type="ECO:0000259" key="7">
    <source>
        <dbReference type="PROSITE" id="PS51005"/>
    </source>
</evidence>
<comment type="subcellular location">
    <subcellularLocation>
        <location evidence="1">Nucleus</location>
    </subcellularLocation>
</comment>
<keyword evidence="3" id="KW-0238">DNA-binding</keyword>
<feature type="region of interest" description="Disordered" evidence="6">
    <location>
        <begin position="369"/>
        <end position="397"/>
    </location>
</feature>
<feature type="domain" description="NAC" evidence="7">
    <location>
        <begin position="136"/>
        <end position="292"/>
    </location>
</feature>
<proteinExistence type="predicted"/>
<evidence type="ECO:0000256" key="6">
    <source>
        <dbReference type="SAM" id="MobiDB-lite"/>
    </source>
</evidence>
<name>A0ABD0UCQ9_DENTH</name>
<dbReference type="Proteomes" id="UP001552299">
    <property type="component" value="Unassembled WGS sequence"/>
</dbReference>
<evidence type="ECO:0000313" key="8">
    <source>
        <dbReference type="EMBL" id="KAL0910336.1"/>
    </source>
</evidence>
<comment type="caution">
    <text evidence="8">The sequence shown here is derived from an EMBL/GenBank/DDBJ whole genome shotgun (WGS) entry which is preliminary data.</text>
</comment>
<dbReference type="Gene3D" id="2.170.150.80">
    <property type="entry name" value="NAC domain"/>
    <property type="match status" value="1"/>
</dbReference>
<dbReference type="AlphaFoldDB" id="A0ABD0UCQ9"/>
<gene>
    <name evidence="8" type="ORF">M5K25_021309</name>
</gene>
<feature type="compositionally biased region" description="Low complexity" evidence="6">
    <location>
        <begin position="370"/>
        <end position="391"/>
    </location>
</feature>
<feature type="compositionally biased region" description="Basic and acidic residues" evidence="6">
    <location>
        <begin position="312"/>
        <end position="330"/>
    </location>
</feature>
<dbReference type="InterPro" id="IPR036093">
    <property type="entry name" value="NAC_dom_sf"/>
</dbReference>
<accession>A0ABD0UCQ9</accession>
<dbReference type="SUPFAM" id="SSF101941">
    <property type="entry name" value="NAC domain"/>
    <property type="match status" value="1"/>
</dbReference>
<feature type="region of interest" description="Disordered" evidence="6">
    <location>
        <begin position="298"/>
        <end position="330"/>
    </location>
</feature>
<dbReference type="PANTHER" id="PTHR31744:SF233">
    <property type="entry name" value="NAC DOMAIN-CONTAINING PROTEIN 72-LIKE"/>
    <property type="match status" value="1"/>
</dbReference>
<dbReference type="GO" id="GO:0003677">
    <property type="term" value="F:DNA binding"/>
    <property type="evidence" value="ECO:0007669"/>
    <property type="project" value="UniProtKB-KW"/>
</dbReference>
<dbReference type="PANTHER" id="PTHR31744">
    <property type="entry name" value="PROTEIN CUP-SHAPED COTYLEDON 2-RELATED"/>
    <property type="match status" value="1"/>
</dbReference>
<evidence type="ECO:0000313" key="9">
    <source>
        <dbReference type="Proteomes" id="UP001552299"/>
    </source>
</evidence>
<dbReference type="GO" id="GO:0005634">
    <property type="term" value="C:nucleus"/>
    <property type="evidence" value="ECO:0007669"/>
    <property type="project" value="UniProtKB-SubCell"/>
</dbReference>
<evidence type="ECO:0000256" key="5">
    <source>
        <dbReference type="ARBA" id="ARBA00023242"/>
    </source>
</evidence>
<dbReference type="EMBL" id="JANQDX010000016">
    <property type="protein sequence ID" value="KAL0910336.1"/>
    <property type="molecule type" value="Genomic_DNA"/>
</dbReference>
<keyword evidence="4" id="KW-0804">Transcription</keyword>
<protein>
    <recommendedName>
        <fullName evidence="7">NAC domain-containing protein</fullName>
    </recommendedName>
</protein>
<keyword evidence="9" id="KW-1185">Reference proteome</keyword>
<keyword evidence="5" id="KW-0539">Nucleus</keyword>
<dbReference type="PROSITE" id="PS51005">
    <property type="entry name" value="NAC"/>
    <property type="match status" value="1"/>
</dbReference>
<evidence type="ECO:0000256" key="1">
    <source>
        <dbReference type="ARBA" id="ARBA00004123"/>
    </source>
</evidence>